<accession>A0A0B7AYR4</accession>
<feature type="non-terminal residue" evidence="1">
    <location>
        <position position="1"/>
    </location>
</feature>
<reference evidence="1" key="1">
    <citation type="submission" date="2014-12" db="EMBL/GenBank/DDBJ databases">
        <title>Insight into the proteome of Arion vulgaris.</title>
        <authorList>
            <person name="Aradska J."/>
            <person name="Bulat T."/>
            <person name="Smidak R."/>
            <person name="Sarate P."/>
            <person name="Gangsoo J."/>
            <person name="Sialana F."/>
            <person name="Bilban M."/>
            <person name="Lubec G."/>
        </authorList>
    </citation>
    <scope>NUCLEOTIDE SEQUENCE</scope>
    <source>
        <tissue evidence="1">Skin</tissue>
    </source>
</reference>
<organism evidence="1">
    <name type="scientific">Arion vulgaris</name>
    <dbReference type="NCBI Taxonomy" id="1028688"/>
    <lineage>
        <taxon>Eukaryota</taxon>
        <taxon>Metazoa</taxon>
        <taxon>Spiralia</taxon>
        <taxon>Lophotrochozoa</taxon>
        <taxon>Mollusca</taxon>
        <taxon>Gastropoda</taxon>
        <taxon>Heterobranchia</taxon>
        <taxon>Euthyneura</taxon>
        <taxon>Panpulmonata</taxon>
        <taxon>Eupulmonata</taxon>
        <taxon>Stylommatophora</taxon>
        <taxon>Helicina</taxon>
        <taxon>Arionoidea</taxon>
        <taxon>Arionidae</taxon>
        <taxon>Arion</taxon>
    </lineage>
</organism>
<dbReference type="EMBL" id="HACG01038341">
    <property type="protein sequence ID" value="CEK85206.1"/>
    <property type="molecule type" value="Transcribed_RNA"/>
</dbReference>
<sequence>RWVQDVIDDLRMIAADAGQLAQNRVFQDHCHRSQVPEGTNYLMMIHISG</sequence>
<name>A0A0B7AYR4_9EUPU</name>
<protein>
    <submittedName>
        <fullName evidence="1">Uncharacterized protein</fullName>
    </submittedName>
</protein>
<proteinExistence type="predicted"/>
<dbReference type="AlphaFoldDB" id="A0A0B7AYR4"/>
<evidence type="ECO:0000313" key="1">
    <source>
        <dbReference type="EMBL" id="CEK85206.1"/>
    </source>
</evidence>
<gene>
    <name evidence="1" type="primary">ORF146938</name>
</gene>